<comment type="caution">
    <text evidence="1">The sequence shown here is derived from an EMBL/GenBank/DDBJ whole genome shotgun (WGS) entry which is preliminary data.</text>
</comment>
<gene>
    <name evidence="1" type="ORF">F8M41_002929</name>
</gene>
<evidence type="ECO:0000313" key="2">
    <source>
        <dbReference type="Proteomes" id="UP000439903"/>
    </source>
</evidence>
<sequence>MPDSLNRFNQETQKMIIQWFKSLKENNNLEDDDPMLLIIEWNDTGLTNRNAQRSTIITALTNPIKLNFRQVQV</sequence>
<dbReference type="Proteomes" id="UP000439903">
    <property type="component" value="Unassembled WGS sequence"/>
</dbReference>
<proteinExistence type="predicted"/>
<dbReference type="EMBL" id="WTPW01001251">
    <property type="protein sequence ID" value="KAF0446447.1"/>
    <property type="molecule type" value="Genomic_DNA"/>
</dbReference>
<organism evidence="1 2">
    <name type="scientific">Gigaspora margarita</name>
    <dbReference type="NCBI Taxonomy" id="4874"/>
    <lineage>
        <taxon>Eukaryota</taxon>
        <taxon>Fungi</taxon>
        <taxon>Fungi incertae sedis</taxon>
        <taxon>Mucoromycota</taxon>
        <taxon>Glomeromycotina</taxon>
        <taxon>Glomeromycetes</taxon>
        <taxon>Diversisporales</taxon>
        <taxon>Gigasporaceae</taxon>
        <taxon>Gigaspora</taxon>
    </lineage>
</organism>
<accession>A0A8H4A8V3</accession>
<keyword evidence="2" id="KW-1185">Reference proteome</keyword>
<reference evidence="1 2" key="1">
    <citation type="journal article" date="2019" name="Environ. Microbiol.">
        <title>At the nexus of three kingdoms: the genome of the mycorrhizal fungus Gigaspora margarita provides insights into plant, endobacterial and fungal interactions.</title>
        <authorList>
            <person name="Venice F."/>
            <person name="Ghignone S."/>
            <person name="Salvioli di Fossalunga A."/>
            <person name="Amselem J."/>
            <person name="Novero M."/>
            <person name="Xianan X."/>
            <person name="Sedzielewska Toro K."/>
            <person name="Morin E."/>
            <person name="Lipzen A."/>
            <person name="Grigoriev I.V."/>
            <person name="Henrissat B."/>
            <person name="Martin F.M."/>
            <person name="Bonfante P."/>
        </authorList>
    </citation>
    <scope>NUCLEOTIDE SEQUENCE [LARGE SCALE GENOMIC DNA]</scope>
    <source>
        <strain evidence="1 2">BEG34</strain>
    </source>
</reference>
<evidence type="ECO:0000313" key="1">
    <source>
        <dbReference type="EMBL" id="KAF0446447.1"/>
    </source>
</evidence>
<name>A0A8H4A8V3_GIGMA</name>
<dbReference type="OrthoDB" id="2310531at2759"/>
<protein>
    <submittedName>
        <fullName evidence="1">Uncharacterized protein</fullName>
    </submittedName>
</protein>
<dbReference type="AlphaFoldDB" id="A0A8H4A8V3"/>